<evidence type="ECO:0000313" key="2">
    <source>
        <dbReference type="EMBL" id="TPW29449.1"/>
    </source>
</evidence>
<protein>
    <submittedName>
        <fullName evidence="2">Dabb family protein</fullName>
    </submittedName>
</protein>
<feature type="domain" description="Stress-response A/B barrel" evidence="1">
    <location>
        <begin position="2"/>
        <end position="92"/>
    </location>
</feature>
<dbReference type="AlphaFoldDB" id="A0A506UA34"/>
<sequence>MIRHIVFFSVPAGSNADKVEAGLSILTENPHARLVEIGRNQRSDLYGNEVDFVVYAEFDDEAALAAYRAHPLYDKSTSIVKPMRELRIAADFDCATAVKSSLYKD</sequence>
<evidence type="ECO:0000259" key="1">
    <source>
        <dbReference type="PROSITE" id="PS51502"/>
    </source>
</evidence>
<proteinExistence type="predicted"/>
<comment type="caution">
    <text evidence="2">The sequence shown here is derived from an EMBL/GenBank/DDBJ whole genome shotgun (WGS) entry which is preliminary data.</text>
</comment>
<dbReference type="SUPFAM" id="SSF54909">
    <property type="entry name" value="Dimeric alpha+beta barrel"/>
    <property type="match status" value="1"/>
</dbReference>
<dbReference type="Pfam" id="PF07876">
    <property type="entry name" value="Dabb"/>
    <property type="match status" value="1"/>
</dbReference>
<dbReference type="SMART" id="SM00886">
    <property type="entry name" value="Dabb"/>
    <property type="match status" value="1"/>
</dbReference>
<dbReference type="RefSeq" id="WP_141149645.1">
    <property type="nucleotide sequence ID" value="NZ_VHLG01000009.1"/>
</dbReference>
<dbReference type="Proteomes" id="UP000318801">
    <property type="component" value="Unassembled WGS sequence"/>
</dbReference>
<dbReference type="InterPro" id="IPR013097">
    <property type="entry name" value="Dabb"/>
</dbReference>
<keyword evidence="3" id="KW-1185">Reference proteome</keyword>
<reference evidence="2 3" key="1">
    <citation type="submission" date="2019-06" db="EMBL/GenBank/DDBJ databases">
        <authorList>
            <person name="Li M."/>
        </authorList>
    </citation>
    <scope>NUCLEOTIDE SEQUENCE [LARGE SCALE GENOMIC DNA]</scope>
    <source>
        <strain evidence="2 3">BGMRC2036</strain>
    </source>
</reference>
<dbReference type="Gene3D" id="3.30.70.100">
    <property type="match status" value="1"/>
</dbReference>
<evidence type="ECO:0000313" key="3">
    <source>
        <dbReference type="Proteomes" id="UP000318801"/>
    </source>
</evidence>
<organism evidence="2 3">
    <name type="scientific">Martelella alba</name>
    <dbReference type="NCBI Taxonomy" id="2590451"/>
    <lineage>
        <taxon>Bacteria</taxon>
        <taxon>Pseudomonadati</taxon>
        <taxon>Pseudomonadota</taxon>
        <taxon>Alphaproteobacteria</taxon>
        <taxon>Hyphomicrobiales</taxon>
        <taxon>Aurantimonadaceae</taxon>
        <taxon>Martelella</taxon>
    </lineage>
</organism>
<name>A0A506UA34_9HYPH</name>
<dbReference type="PROSITE" id="PS51502">
    <property type="entry name" value="S_R_A_B_BARREL"/>
    <property type="match status" value="1"/>
</dbReference>
<dbReference type="EMBL" id="VHLG01000009">
    <property type="protein sequence ID" value="TPW29449.1"/>
    <property type="molecule type" value="Genomic_DNA"/>
</dbReference>
<dbReference type="InterPro" id="IPR011008">
    <property type="entry name" value="Dimeric_a/b-barrel"/>
</dbReference>
<accession>A0A506UA34</accession>
<gene>
    <name evidence="2" type="ORF">FJU08_14030</name>
</gene>
<dbReference type="OrthoDB" id="9813140at2"/>